<keyword evidence="1" id="KW-0677">Repeat</keyword>
<proteinExistence type="predicted"/>
<sequence>MFKFLQNLFQSKPATPHQPEPTPAPNPETEPPASGSVPTPQPSKPPRPEREAEVLVQFVTNQGKTLRPAVIMKTRLGAYLSLHIPVIPNYTFITLTGLTTRVTSLNQVVQLVYAPTKAAPVAIYCFDYDTNRLLGAPHFIDGNRDEPYHIELPHIPGYQLHLLAGDRNGNFTDTTQTLVAYYRHEHWRLVQPVYYRVRIKHRTAVYPKPHVANPYPEALPAGSVWKVFKEVQVHEHTWLSLGGNEWIQATVATRLPENK</sequence>
<feature type="region of interest" description="Disordered" evidence="2">
    <location>
        <begin position="9"/>
        <end position="50"/>
    </location>
</feature>
<evidence type="ECO:0000256" key="1">
    <source>
        <dbReference type="ARBA" id="ARBA00022737"/>
    </source>
</evidence>
<feature type="domain" description="MucBP" evidence="3">
    <location>
        <begin position="120"/>
        <end position="182"/>
    </location>
</feature>
<protein>
    <submittedName>
        <fullName evidence="4">MucBP domain-containing protein</fullName>
    </submittedName>
</protein>
<dbReference type="EMBL" id="CP097478">
    <property type="protein sequence ID" value="USS92928.1"/>
    <property type="molecule type" value="Genomic_DNA"/>
</dbReference>
<organism evidence="4 5">
    <name type="scientific">Fructilactobacillus ixorae</name>
    <dbReference type="NCBI Taxonomy" id="1750535"/>
    <lineage>
        <taxon>Bacteria</taxon>
        <taxon>Bacillati</taxon>
        <taxon>Bacillota</taxon>
        <taxon>Bacilli</taxon>
        <taxon>Lactobacillales</taxon>
        <taxon>Lactobacillaceae</taxon>
        <taxon>Fructilactobacillus</taxon>
    </lineage>
</organism>
<dbReference type="Proteomes" id="UP001057532">
    <property type="component" value="Chromosome"/>
</dbReference>
<feature type="domain" description="MucBP" evidence="3">
    <location>
        <begin position="54"/>
        <end position="113"/>
    </location>
</feature>
<dbReference type="Gene3D" id="3.10.20.320">
    <property type="entry name" value="Putative peptidoglycan bound protein (lpxtg motif)"/>
    <property type="match status" value="2"/>
</dbReference>
<dbReference type="InterPro" id="IPR009459">
    <property type="entry name" value="MucBP_dom"/>
</dbReference>
<evidence type="ECO:0000259" key="3">
    <source>
        <dbReference type="Pfam" id="PF06458"/>
    </source>
</evidence>
<accession>A0ABY5C5R1</accession>
<dbReference type="RefSeq" id="WP_252779696.1">
    <property type="nucleotide sequence ID" value="NZ_CP097478.1"/>
</dbReference>
<evidence type="ECO:0000256" key="2">
    <source>
        <dbReference type="SAM" id="MobiDB-lite"/>
    </source>
</evidence>
<reference evidence="4" key="1">
    <citation type="submission" date="2022-05" db="EMBL/GenBank/DDBJ databases">
        <authorList>
            <person name="Oliphant S.A."/>
            <person name="Watson-Haigh N.S."/>
            <person name="Sumby K.M."/>
            <person name="Gardner J.M."/>
            <person name="Jiranek V."/>
        </authorList>
    </citation>
    <scope>NUCLEOTIDE SEQUENCE</scope>
    <source>
        <strain evidence="4">Ru20-1</strain>
    </source>
</reference>
<evidence type="ECO:0000313" key="5">
    <source>
        <dbReference type="Proteomes" id="UP001057532"/>
    </source>
</evidence>
<feature type="compositionally biased region" description="Pro residues" evidence="2">
    <location>
        <begin position="16"/>
        <end position="30"/>
    </location>
</feature>
<evidence type="ECO:0000313" key="4">
    <source>
        <dbReference type="EMBL" id="USS92928.1"/>
    </source>
</evidence>
<keyword evidence="5" id="KW-1185">Reference proteome</keyword>
<gene>
    <name evidence="4" type="ORF">M8332_04780</name>
</gene>
<name>A0ABY5C5R1_9LACO</name>
<dbReference type="Pfam" id="PF06458">
    <property type="entry name" value="MucBP"/>
    <property type="match status" value="2"/>
</dbReference>